<name>A0A0E9RM87_ANGAN</name>
<organism evidence="1">
    <name type="scientific">Anguilla anguilla</name>
    <name type="common">European freshwater eel</name>
    <name type="synonym">Muraena anguilla</name>
    <dbReference type="NCBI Taxonomy" id="7936"/>
    <lineage>
        <taxon>Eukaryota</taxon>
        <taxon>Metazoa</taxon>
        <taxon>Chordata</taxon>
        <taxon>Craniata</taxon>
        <taxon>Vertebrata</taxon>
        <taxon>Euteleostomi</taxon>
        <taxon>Actinopterygii</taxon>
        <taxon>Neopterygii</taxon>
        <taxon>Teleostei</taxon>
        <taxon>Anguilliformes</taxon>
        <taxon>Anguillidae</taxon>
        <taxon>Anguilla</taxon>
    </lineage>
</organism>
<reference evidence="1" key="2">
    <citation type="journal article" date="2015" name="Fish Shellfish Immunol.">
        <title>Early steps in the European eel (Anguilla anguilla)-Vibrio vulnificus interaction in the gills: Role of the RtxA13 toxin.</title>
        <authorList>
            <person name="Callol A."/>
            <person name="Pajuelo D."/>
            <person name="Ebbesson L."/>
            <person name="Teles M."/>
            <person name="MacKenzie S."/>
            <person name="Amaro C."/>
        </authorList>
    </citation>
    <scope>NUCLEOTIDE SEQUENCE</scope>
</reference>
<evidence type="ECO:0000313" key="1">
    <source>
        <dbReference type="EMBL" id="JAH29463.1"/>
    </source>
</evidence>
<reference evidence="1" key="1">
    <citation type="submission" date="2014-11" db="EMBL/GenBank/DDBJ databases">
        <authorList>
            <person name="Amaro Gonzalez C."/>
        </authorList>
    </citation>
    <scope>NUCLEOTIDE SEQUENCE</scope>
</reference>
<accession>A0A0E9RM87</accession>
<sequence length="37" mass="3931">MIALPSHGQDTAAVKLCGHRAGGTSSTSLVSKRRCFW</sequence>
<protein>
    <submittedName>
        <fullName evidence="1">Uncharacterized protein</fullName>
    </submittedName>
</protein>
<proteinExistence type="predicted"/>
<dbReference type="AlphaFoldDB" id="A0A0E9RM87"/>
<dbReference type="EMBL" id="GBXM01079114">
    <property type="protein sequence ID" value="JAH29463.1"/>
    <property type="molecule type" value="Transcribed_RNA"/>
</dbReference>